<dbReference type="GO" id="GO:0032991">
    <property type="term" value="C:protein-containing complex"/>
    <property type="evidence" value="ECO:0007669"/>
    <property type="project" value="TreeGrafter"/>
</dbReference>
<sequence length="247" mass="27664">MTSVNLTELFSRCFELKNGTELILHQSAVGDVGCVVWDAAIVLCSYFVKCAGLKQGQLYVDSLDFQGKSMLDLGSGTGAVGLVTACLGARAIVTDLPDFVPLMQYNITENKGKFTGSCSAEPLRWGDREQMSFLKQSDFPHGADFIVLADCVYYEESLESLVETILYFSSERTHVYCSFEERDMGNKPELQQKFFQMMRTQFDITKVPLSAQDPDYSSADIHVLHCVLKTSLCHVVFLNRIGNCYYK</sequence>
<dbReference type="Proteomes" id="UP000678393">
    <property type="component" value="Unassembled WGS sequence"/>
</dbReference>
<dbReference type="SUPFAM" id="SSF53335">
    <property type="entry name" value="S-adenosyl-L-methionine-dependent methyltransferases"/>
    <property type="match status" value="1"/>
</dbReference>
<comment type="caution">
    <text evidence="1">The sequence shown here is derived from an EMBL/GenBank/DDBJ whole genome shotgun (WGS) entry which is preliminary data.</text>
</comment>
<reference evidence="1" key="1">
    <citation type="submission" date="2021-04" db="EMBL/GenBank/DDBJ databases">
        <authorList>
            <consortium name="Molecular Ecology Group"/>
        </authorList>
    </citation>
    <scope>NUCLEOTIDE SEQUENCE</scope>
</reference>
<dbReference type="InterPro" id="IPR029063">
    <property type="entry name" value="SAM-dependent_MTases_sf"/>
</dbReference>
<name>A0A8S3ZXS3_9EUPU</name>
<accession>A0A8S3ZXS3</accession>
<dbReference type="PANTHER" id="PTHR14614">
    <property type="entry name" value="HEPATOCELLULAR CARCINOMA-ASSOCIATED ANTIGEN"/>
    <property type="match status" value="1"/>
</dbReference>
<dbReference type="Gene3D" id="3.40.50.150">
    <property type="entry name" value="Vaccinia Virus protein VP39"/>
    <property type="match status" value="1"/>
</dbReference>
<dbReference type="EMBL" id="CAJHNH020004463">
    <property type="protein sequence ID" value="CAG5131101.1"/>
    <property type="molecule type" value="Genomic_DNA"/>
</dbReference>
<dbReference type="InterPro" id="IPR019410">
    <property type="entry name" value="Methyltransf_16"/>
</dbReference>
<gene>
    <name evidence="1" type="ORF">CUNI_LOCUS16659</name>
</gene>
<dbReference type="OrthoDB" id="413520at2759"/>
<dbReference type="PANTHER" id="PTHR14614:SF44">
    <property type="entry name" value="PROTEIN N-LYSINE METHYLTRANSFERASE METTL21D"/>
    <property type="match status" value="1"/>
</dbReference>
<evidence type="ECO:0000313" key="2">
    <source>
        <dbReference type="Proteomes" id="UP000678393"/>
    </source>
</evidence>
<dbReference type="Pfam" id="PF10294">
    <property type="entry name" value="Methyltransf_16"/>
    <property type="match status" value="1"/>
</dbReference>
<dbReference type="AlphaFoldDB" id="A0A8S3ZXS3"/>
<evidence type="ECO:0008006" key="3">
    <source>
        <dbReference type="Google" id="ProtNLM"/>
    </source>
</evidence>
<dbReference type="GO" id="GO:0005829">
    <property type="term" value="C:cytosol"/>
    <property type="evidence" value="ECO:0007669"/>
    <property type="project" value="TreeGrafter"/>
</dbReference>
<keyword evidence="2" id="KW-1185">Reference proteome</keyword>
<evidence type="ECO:0000313" key="1">
    <source>
        <dbReference type="EMBL" id="CAG5131101.1"/>
    </source>
</evidence>
<organism evidence="1 2">
    <name type="scientific">Candidula unifasciata</name>
    <dbReference type="NCBI Taxonomy" id="100452"/>
    <lineage>
        <taxon>Eukaryota</taxon>
        <taxon>Metazoa</taxon>
        <taxon>Spiralia</taxon>
        <taxon>Lophotrochozoa</taxon>
        <taxon>Mollusca</taxon>
        <taxon>Gastropoda</taxon>
        <taxon>Heterobranchia</taxon>
        <taxon>Euthyneura</taxon>
        <taxon>Panpulmonata</taxon>
        <taxon>Eupulmonata</taxon>
        <taxon>Stylommatophora</taxon>
        <taxon>Helicina</taxon>
        <taxon>Helicoidea</taxon>
        <taxon>Geomitridae</taxon>
        <taxon>Candidula</taxon>
    </lineage>
</organism>
<proteinExistence type="predicted"/>
<protein>
    <recommendedName>
        <fullName evidence="3">Methyltransferase like 21D</fullName>
    </recommendedName>
</protein>